<dbReference type="Pfam" id="PF07690">
    <property type="entry name" value="MFS_1"/>
    <property type="match status" value="2"/>
</dbReference>
<dbReference type="PANTHER" id="PTHR11360:SF306">
    <property type="entry name" value="RE01051P"/>
    <property type="match status" value="1"/>
</dbReference>
<dbReference type="GO" id="GO:0008028">
    <property type="term" value="F:monocarboxylic acid transmembrane transporter activity"/>
    <property type="evidence" value="ECO:0007669"/>
    <property type="project" value="TreeGrafter"/>
</dbReference>
<feature type="transmembrane region" description="Helical" evidence="2">
    <location>
        <begin position="523"/>
        <end position="540"/>
    </location>
</feature>
<dbReference type="InterPro" id="IPR036259">
    <property type="entry name" value="MFS_trans_sf"/>
</dbReference>
<evidence type="ECO:0000259" key="3">
    <source>
        <dbReference type="PROSITE" id="PS50850"/>
    </source>
</evidence>
<dbReference type="EMBL" id="JAODUO010000960">
    <property type="protein sequence ID" value="KAK2172452.1"/>
    <property type="molecule type" value="Genomic_DNA"/>
</dbReference>
<dbReference type="PANTHER" id="PTHR11360">
    <property type="entry name" value="MONOCARBOXYLATE TRANSPORTER"/>
    <property type="match status" value="1"/>
</dbReference>
<evidence type="ECO:0000256" key="2">
    <source>
        <dbReference type="SAM" id="Phobius"/>
    </source>
</evidence>
<comment type="caution">
    <text evidence="4">The sequence shown here is derived from an EMBL/GenBank/DDBJ whole genome shotgun (WGS) entry which is preliminary data.</text>
</comment>
<organism evidence="4 5">
    <name type="scientific">Ridgeia piscesae</name>
    <name type="common">Tubeworm</name>
    <dbReference type="NCBI Taxonomy" id="27915"/>
    <lineage>
        <taxon>Eukaryota</taxon>
        <taxon>Metazoa</taxon>
        <taxon>Spiralia</taxon>
        <taxon>Lophotrochozoa</taxon>
        <taxon>Annelida</taxon>
        <taxon>Polychaeta</taxon>
        <taxon>Sedentaria</taxon>
        <taxon>Canalipalpata</taxon>
        <taxon>Sabellida</taxon>
        <taxon>Siboglinidae</taxon>
        <taxon>Ridgeia</taxon>
    </lineage>
</organism>
<gene>
    <name evidence="4" type="ORF">NP493_960g02019</name>
</gene>
<accession>A0AAD9KJI0</accession>
<proteinExistence type="predicted"/>
<keyword evidence="2" id="KW-0472">Membrane</keyword>
<dbReference type="SUPFAM" id="SSF103473">
    <property type="entry name" value="MFS general substrate transporter"/>
    <property type="match status" value="1"/>
</dbReference>
<feature type="transmembrane region" description="Helical" evidence="2">
    <location>
        <begin position="106"/>
        <end position="127"/>
    </location>
</feature>
<feature type="transmembrane region" description="Helical" evidence="2">
    <location>
        <begin position="500"/>
        <end position="517"/>
    </location>
</feature>
<sequence>MEKPPKAPEGGWGWMVVLGSCISHLLMGAVVRSMGVIYLLLQERYDTSATMTSWFTAVPLLLWTGLGPLTTALCDRFSCRLVTVLGGLFLSLGLVSAAFVDNIALVFLTFGILTGTGLCFIYVPGYLIVGDYFDKKKGVAMALSTVGSGIGAFLFPFLIQMMYDYYGYQGCFVILGAITLNGCVGGALSRPLVQKQRQVARRSGVTGSGTCSKRPKDNDASKIGNCGQMQICTGPICRKDGYVSSNDNCDQPCEKLNSQQLLNGGHKLDKTIKDVDIISLSKSKCVESNGKKSEDKINSQTRSRHPSRSLENILVVVNNDPNPQVTCINGIVDTAGMTNNITCSFKRTWRSENEIEHMNNNISPFKDFNGDMVSSLQKLSGSKNNSAYVLLQGEETESRCCNERSKSQTSRKNKKTRRKLFNWELLKLPSFLVICLLGITANATFAITVNFLPALAVDMGLTRDQGAFLLSLLGIGDMVGRLPVGVLFDLPLVKTHRNMIYGLFMTVNGFMTFVMPLSNNYSILGTVCLVRGLSSGVFMSQRATILADMIGISRVASAFGMQLLFMTLGSLAARMAGGMLKDWLGAYDHVFYSTGAILVISTVVYCGYIYCDNRRSPENVSEIRVG</sequence>
<feature type="transmembrane region" description="Helical" evidence="2">
    <location>
        <begin position="467"/>
        <end position="488"/>
    </location>
</feature>
<dbReference type="InterPro" id="IPR050327">
    <property type="entry name" value="Proton-linked_MCT"/>
</dbReference>
<dbReference type="AlphaFoldDB" id="A0AAD9KJI0"/>
<evidence type="ECO:0000313" key="4">
    <source>
        <dbReference type="EMBL" id="KAK2172452.1"/>
    </source>
</evidence>
<dbReference type="Proteomes" id="UP001209878">
    <property type="component" value="Unassembled WGS sequence"/>
</dbReference>
<evidence type="ECO:0000256" key="1">
    <source>
        <dbReference type="ARBA" id="ARBA00004141"/>
    </source>
</evidence>
<dbReference type="GO" id="GO:0016020">
    <property type="term" value="C:membrane"/>
    <property type="evidence" value="ECO:0007669"/>
    <property type="project" value="UniProtKB-SubCell"/>
</dbReference>
<feature type="transmembrane region" description="Helical" evidence="2">
    <location>
        <begin position="591"/>
        <end position="611"/>
    </location>
</feature>
<protein>
    <recommendedName>
        <fullName evidence="3">Major facilitator superfamily (MFS) profile domain-containing protein</fullName>
    </recommendedName>
</protein>
<feature type="transmembrane region" description="Helical" evidence="2">
    <location>
        <begin position="53"/>
        <end position="74"/>
    </location>
</feature>
<keyword evidence="2" id="KW-1133">Transmembrane helix</keyword>
<comment type="subcellular location">
    <subcellularLocation>
        <location evidence="1">Membrane</location>
        <topology evidence="1">Multi-pass membrane protein</topology>
    </subcellularLocation>
</comment>
<feature type="domain" description="Major facilitator superfamily (MFS) profile" evidence="3">
    <location>
        <begin position="430"/>
        <end position="626"/>
    </location>
</feature>
<feature type="transmembrane region" description="Helical" evidence="2">
    <location>
        <begin position="425"/>
        <end position="447"/>
    </location>
</feature>
<keyword evidence="5" id="KW-1185">Reference proteome</keyword>
<dbReference type="InterPro" id="IPR011701">
    <property type="entry name" value="MFS"/>
</dbReference>
<dbReference type="InterPro" id="IPR020846">
    <property type="entry name" value="MFS_dom"/>
</dbReference>
<feature type="transmembrane region" description="Helical" evidence="2">
    <location>
        <begin position="12"/>
        <end position="41"/>
    </location>
</feature>
<feature type="transmembrane region" description="Helical" evidence="2">
    <location>
        <begin position="139"/>
        <end position="159"/>
    </location>
</feature>
<dbReference type="PROSITE" id="PS50850">
    <property type="entry name" value="MFS"/>
    <property type="match status" value="1"/>
</dbReference>
<name>A0AAD9KJI0_RIDPI</name>
<dbReference type="Gene3D" id="1.20.1250.20">
    <property type="entry name" value="MFS general substrate transporter like domains"/>
    <property type="match status" value="2"/>
</dbReference>
<feature type="transmembrane region" description="Helical" evidence="2">
    <location>
        <begin position="165"/>
        <end position="188"/>
    </location>
</feature>
<dbReference type="PROSITE" id="PS51257">
    <property type="entry name" value="PROKAR_LIPOPROTEIN"/>
    <property type="match status" value="1"/>
</dbReference>
<feature type="transmembrane region" description="Helical" evidence="2">
    <location>
        <begin position="552"/>
        <end position="571"/>
    </location>
</feature>
<evidence type="ECO:0000313" key="5">
    <source>
        <dbReference type="Proteomes" id="UP001209878"/>
    </source>
</evidence>
<reference evidence="4" key="1">
    <citation type="journal article" date="2023" name="Mol. Biol. Evol.">
        <title>Third-Generation Sequencing Reveals the Adaptive Role of the Epigenome in Three Deep-Sea Polychaetes.</title>
        <authorList>
            <person name="Perez M."/>
            <person name="Aroh O."/>
            <person name="Sun Y."/>
            <person name="Lan Y."/>
            <person name="Juniper S.K."/>
            <person name="Young C.R."/>
            <person name="Angers B."/>
            <person name="Qian P.Y."/>
        </authorList>
    </citation>
    <scope>NUCLEOTIDE SEQUENCE</scope>
    <source>
        <strain evidence="4">R07B-5</strain>
    </source>
</reference>
<keyword evidence="2" id="KW-0812">Transmembrane</keyword>
<feature type="transmembrane region" description="Helical" evidence="2">
    <location>
        <begin position="81"/>
        <end position="100"/>
    </location>
</feature>